<feature type="signal peptide" evidence="1">
    <location>
        <begin position="1"/>
        <end position="19"/>
    </location>
</feature>
<evidence type="ECO:0000313" key="3">
    <source>
        <dbReference type="Proteomes" id="UP000295341"/>
    </source>
</evidence>
<dbReference type="EMBL" id="SOBT01000008">
    <property type="protein sequence ID" value="TDU32565.1"/>
    <property type="molecule type" value="Genomic_DNA"/>
</dbReference>
<sequence length="150" mass="16598">MIRRLIAMMLLLPFFTVHAAKLDAKPGLWKMTQDDEDEDFQCITAKELADSSSWVQKARKDMSAGCTMSNLKESTRQISFSTSCNSPTNKGSGSMQIAFESPTKSEFRYNFKGSTVAGAQTIPVVFDIVQRGEWVSADCGEHVGDEAENE</sequence>
<comment type="caution">
    <text evidence="2">The sequence shown here is derived from an EMBL/GenBank/DDBJ whole genome shotgun (WGS) entry which is preliminary data.</text>
</comment>
<dbReference type="Pfam" id="PF12276">
    <property type="entry name" value="DUF3617"/>
    <property type="match status" value="1"/>
</dbReference>
<evidence type="ECO:0000313" key="2">
    <source>
        <dbReference type="EMBL" id="TDU32565.1"/>
    </source>
</evidence>
<gene>
    <name evidence="2" type="ORF">DFR24_1963</name>
</gene>
<proteinExistence type="predicted"/>
<dbReference type="InterPro" id="IPR022061">
    <property type="entry name" value="DUF3617"/>
</dbReference>
<dbReference type="AlphaFoldDB" id="A0A4S3KAT4"/>
<reference evidence="2 3" key="1">
    <citation type="submission" date="2019-03" db="EMBL/GenBank/DDBJ databases">
        <title>Genomic Encyclopedia of Type Strains, Phase IV (KMG-IV): sequencing the most valuable type-strain genomes for metagenomic binning, comparative biology and taxonomic classification.</title>
        <authorList>
            <person name="Goeker M."/>
        </authorList>
    </citation>
    <scope>NUCLEOTIDE SEQUENCE [LARGE SCALE GENOMIC DNA]</scope>
    <source>
        <strain evidence="2 3">DSM 26377</strain>
    </source>
</reference>
<evidence type="ECO:0000256" key="1">
    <source>
        <dbReference type="SAM" id="SignalP"/>
    </source>
</evidence>
<accession>A0A4S3KAT4</accession>
<keyword evidence="1" id="KW-0732">Signal</keyword>
<name>A0A4S3KAT4_9GAMM</name>
<dbReference type="Proteomes" id="UP000295341">
    <property type="component" value="Unassembled WGS sequence"/>
</dbReference>
<feature type="chain" id="PRO_5030100239" evidence="1">
    <location>
        <begin position="20"/>
        <end position="150"/>
    </location>
</feature>
<dbReference type="RefSeq" id="WP_162851126.1">
    <property type="nucleotide sequence ID" value="NZ_MWIN01000001.1"/>
</dbReference>
<keyword evidence="3" id="KW-1185">Reference proteome</keyword>
<organism evidence="2 3">
    <name type="scientific">Panacagrimonas perspica</name>
    <dbReference type="NCBI Taxonomy" id="381431"/>
    <lineage>
        <taxon>Bacteria</taxon>
        <taxon>Pseudomonadati</taxon>
        <taxon>Pseudomonadota</taxon>
        <taxon>Gammaproteobacteria</taxon>
        <taxon>Nevskiales</taxon>
        <taxon>Nevskiaceae</taxon>
        <taxon>Panacagrimonas</taxon>
    </lineage>
</organism>
<protein>
    <submittedName>
        <fullName evidence="2">Uncharacterized protein DUF3617</fullName>
    </submittedName>
</protein>